<reference evidence="1" key="1">
    <citation type="submission" date="2020-05" db="EMBL/GenBank/DDBJ databases">
        <title>WGS assembly of Panicum virgatum.</title>
        <authorList>
            <person name="Lovell J.T."/>
            <person name="Jenkins J."/>
            <person name="Shu S."/>
            <person name="Juenger T.E."/>
            <person name="Schmutz J."/>
        </authorList>
    </citation>
    <scope>NUCLEOTIDE SEQUENCE</scope>
    <source>
        <strain evidence="1">AP13</strain>
    </source>
</reference>
<gene>
    <name evidence="1" type="ORF">PVAP13_1KG430500</name>
</gene>
<dbReference type="Proteomes" id="UP000823388">
    <property type="component" value="Chromosome 1K"/>
</dbReference>
<name>A0A8T0XFW4_PANVG</name>
<evidence type="ECO:0000313" key="1">
    <source>
        <dbReference type="EMBL" id="KAG2660362.1"/>
    </source>
</evidence>
<dbReference type="AlphaFoldDB" id="A0A8T0XFW4"/>
<proteinExistence type="predicted"/>
<protein>
    <submittedName>
        <fullName evidence="1">Uncharacterized protein</fullName>
    </submittedName>
</protein>
<evidence type="ECO:0000313" key="2">
    <source>
        <dbReference type="Proteomes" id="UP000823388"/>
    </source>
</evidence>
<accession>A0A8T0XFW4</accession>
<dbReference type="EMBL" id="CM029037">
    <property type="protein sequence ID" value="KAG2660362.1"/>
    <property type="molecule type" value="Genomic_DNA"/>
</dbReference>
<organism evidence="1 2">
    <name type="scientific">Panicum virgatum</name>
    <name type="common">Blackwell switchgrass</name>
    <dbReference type="NCBI Taxonomy" id="38727"/>
    <lineage>
        <taxon>Eukaryota</taxon>
        <taxon>Viridiplantae</taxon>
        <taxon>Streptophyta</taxon>
        <taxon>Embryophyta</taxon>
        <taxon>Tracheophyta</taxon>
        <taxon>Spermatophyta</taxon>
        <taxon>Magnoliopsida</taxon>
        <taxon>Liliopsida</taxon>
        <taxon>Poales</taxon>
        <taxon>Poaceae</taxon>
        <taxon>PACMAD clade</taxon>
        <taxon>Panicoideae</taxon>
        <taxon>Panicodae</taxon>
        <taxon>Paniceae</taxon>
        <taxon>Panicinae</taxon>
        <taxon>Panicum</taxon>
        <taxon>Panicum sect. Hiantes</taxon>
    </lineage>
</organism>
<sequence>MRNCSMASSQRDCRRHRLGYNKFGEEEKMECWTSNLLKIEFDTKGQQIDSCGTLVAGVVLSSHLLIRYKNTMGWSYQKVSSCFSSTSR</sequence>
<comment type="caution">
    <text evidence="1">The sequence shown here is derived from an EMBL/GenBank/DDBJ whole genome shotgun (WGS) entry which is preliminary data.</text>
</comment>
<keyword evidence="2" id="KW-1185">Reference proteome</keyword>